<accession>A0A4U0UEQ4</accession>
<protein>
    <recommendedName>
        <fullName evidence="1">SnoaL-like domain-containing protein</fullName>
    </recommendedName>
</protein>
<dbReference type="SUPFAM" id="SSF54427">
    <property type="entry name" value="NTF2-like"/>
    <property type="match status" value="1"/>
</dbReference>
<dbReference type="EMBL" id="NAJP01000082">
    <property type="protein sequence ID" value="TKA34018.1"/>
    <property type="molecule type" value="Genomic_DNA"/>
</dbReference>
<feature type="domain" description="SnoaL-like" evidence="1">
    <location>
        <begin position="31"/>
        <end position="130"/>
    </location>
</feature>
<name>A0A4U0UEQ4_9PEZI</name>
<dbReference type="Proteomes" id="UP000310066">
    <property type="component" value="Unassembled WGS sequence"/>
</dbReference>
<evidence type="ECO:0000313" key="3">
    <source>
        <dbReference type="Proteomes" id="UP000310066"/>
    </source>
</evidence>
<reference evidence="2 3" key="1">
    <citation type="submission" date="2017-03" db="EMBL/GenBank/DDBJ databases">
        <title>Genomes of endolithic fungi from Antarctica.</title>
        <authorList>
            <person name="Coleine C."/>
            <person name="Masonjones S."/>
            <person name="Stajich J.E."/>
        </authorList>
    </citation>
    <scope>NUCLEOTIDE SEQUENCE [LARGE SCALE GENOMIC DNA]</scope>
    <source>
        <strain evidence="2 3">CCFEE 5311</strain>
    </source>
</reference>
<gene>
    <name evidence="2" type="ORF">B0A54_14895</name>
</gene>
<proteinExistence type="predicted"/>
<dbReference type="Pfam" id="PF13577">
    <property type="entry name" value="SnoaL_4"/>
    <property type="match status" value="1"/>
</dbReference>
<organism evidence="2 3">
    <name type="scientific">Friedmanniomyces endolithicus</name>
    <dbReference type="NCBI Taxonomy" id="329885"/>
    <lineage>
        <taxon>Eukaryota</taxon>
        <taxon>Fungi</taxon>
        <taxon>Dikarya</taxon>
        <taxon>Ascomycota</taxon>
        <taxon>Pezizomycotina</taxon>
        <taxon>Dothideomycetes</taxon>
        <taxon>Dothideomycetidae</taxon>
        <taxon>Mycosphaerellales</taxon>
        <taxon>Teratosphaeriaceae</taxon>
        <taxon>Friedmanniomyces</taxon>
    </lineage>
</organism>
<evidence type="ECO:0000313" key="2">
    <source>
        <dbReference type="EMBL" id="TKA34018.1"/>
    </source>
</evidence>
<dbReference type="OrthoDB" id="2533647at2759"/>
<evidence type="ECO:0000259" key="1">
    <source>
        <dbReference type="Pfam" id="PF13577"/>
    </source>
</evidence>
<dbReference type="AlphaFoldDB" id="A0A4U0UEQ4"/>
<comment type="caution">
    <text evidence="2">The sequence shown here is derived from an EMBL/GenBank/DDBJ whole genome shotgun (WGS) entry which is preliminary data.</text>
</comment>
<dbReference type="InterPro" id="IPR037401">
    <property type="entry name" value="SnoaL-like"/>
</dbReference>
<sequence length="154" mass="17395">MANVIYTTTQPPLNTYLTGASHNNTNGTDQDVLERAKICEICEGWGLHRDAVGWTNYRSMFHNDAYIAISWHQGGIDDFIEASKKGFAMQDEGFMYILHRTIGQTVDVQGVRALSKTKVTITCRYDLEGGRRKAVSRRIKELIPGYSFRSRSEG</sequence>
<dbReference type="InterPro" id="IPR032710">
    <property type="entry name" value="NTF2-like_dom_sf"/>
</dbReference>